<keyword evidence="2" id="KW-0012">Acyltransferase</keyword>
<keyword evidence="1" id="KW-0808">Transferase</keyword>
<feature type="domain" description="N-acetyltransferase" evidence="3">
    <location>
        <begin position="7"/>
        <end position="205"/>
    </location>
</feature>
<dbReference type="InterPro" id="IPR016181">
    <property type="entry name" value="Acyl_CoA_acyltransferase"/>
</dbReference>
<dbReference type="RefSeq" id="WP_103679976.1">
    <property type="nucleotide sequence ID" value="NZ_LPWH01000060.1"/>
</dbReference>
<dbReference type="Proteomes" id="UP000237350">
    <property type="component" value="Unassembled WGS sequence"/>
</dbReference>
<protein>
    <recommendedName>
        <fullName evidence="3">N-acetyltransferase domain-containing protein</fullName>
    </recommendedName>
</protein>
<dbReference type="Gene3D" id="3.40.630.30">
    <property type="match status" value="1"/>
</dbReference>
<gene>
    <name evidence="4" type="ORF">AU468_06270</name>
</gene>
<dbReference type="InterPro" id="IPR050680">
    <property type="entry name" value="YpeA/RimI_acetyltransf"/>
</dbReference>
<evidence type="ECO:0000313" key="4">
    <source>
        <dbReference type="EMBL" id="POR02474.1"/>
    </source>
</evidence>
<proteinExistence type="predicted"/>
<evidence type="ECO:0000259" key="3">
    <source>
        <dbReference type="PROSITE" id="PS51186"/>
    </source>
</evidence>
<name>A0A2S4JSF7_9SPIO</name>
<dbReference type="InterPro" id="IPR000182">
    <property type="entry name" value="GNAT_dom"/>
</dbReference>
<keyword evidence="5" id="KW-1185">Reference proteome</keyword>
<dbReference type="GO" id="GO:0016747">
    <property type="term" value="F:acyltransferase activity, transferring groups other than amino-acyl groups"/>
    <property type="evidence" value="ECO:0007669"/>
    <property type="project" value="InterPro"/>
</dbReference>
<dbReference type="PANTHER" id="PTHR43420">
    <property type="entry name" value="ACETYLTRANSFERASE"/>
    <property type="match status" value="1"/>
</dbReference>
<evidence type="ECO:0000313" key="5">
    <source>
        <dbReference type="Proteomes" id="UP000237350"/>
    </source>
</evidence>
<reference evidence="5" key="1">
    <citation type="submission" date="2015-12" db="EMBL/GenBank/DDBJ databases">
        <authorList>
            <person name="Lodha T.D."/>
            <person name="Chintalapati S."/>
            <person name="Chintalapati V.R."/>
            <person name="Sravanthi T."/>
        </authorList>
    </citation>
    <scope>NUCLEOTIDE SEQUENCE [LARGE SCALE GENOMIC DNA]</scope>
    <source>
        <strain evidence="5">JC133</strain>
    </source>
</reference>
<dbReference type="AlphaFoldDB" id="A0A2S4JSF7"/>
<dbReference type="SUPFAM" id="SSF55729">
    <property type="entry name" value="Acyl-CoA N-acyltransferases (Nat)"/>
    <property type="match status" value="1"/>
</dbReference>
<sequence>MKSSEIIIQRKLSERQREEVAQILYDAFSAKLLHVWYHNKGKRETLALLKEGLGYEHGLYAVLKGQVLGFVGMDYGRGKRFLKIPFEKLTETYGFGGGLFRHVMYMFESTFVDSRANSHQTRIFPIAVSPQARGQGLGSILLKAVDEHAQQEDKRSVVLEVIDSNLRARKLYEKEGYVTTGYCYTAFFTKKAGFSGIHYMKKKLPMGLRSGIR</sequence>
<dbReference type="CDD" id="cd04301">
    <property type="entry name" value="NAT_SF"/>
    <property type="match status" value="1"/>
</dbReference>
<dbReference type="EMBL" id="LPWH01000060">
    <property type="protein sequence ID" value="POR02474.1"/>
    <property type="molecule type" value="Genomic_DNA"/>
</dbReference>
<organism evidence="4 5">
    <name type="scientific">Alkalispirochaeta sphaeroplastigenens</name>
    <dbReference type="NCBI Taxonomy" id="1187066"/>
    <lineage>
        <taxon>Bacteria</taxon>
        <taxon>Pseudomonadati</taxon>
        <taxon>Spirochaetota</taxon>
        <taxon>Spirochaetia</taxon>
        <taxon>Spirochaetales</taxon>
        <taxon>Spirochaetaceae</taxon>
        <taxon>Alkalispirochaeta</taxon>
    </lineage>
</organism>
<dbReference type="Pfam" id="PF00583">
    <property type="entry name" value="Acetyltransf_1"/>
    <property type="match status" value="1"/>
</dbReference>
<comment type="caution">
    <text evidence="4">The sequence shown here is derived from an EMBL/GenBank/DDBJ whole genome shotgun (WGS) entry which is preliminary data.</text>
</comment>
<accession>A0A2S4JSF7</accession>
<evidence type="ECO:0000256" key="2">
    <source>
        <dbReference type="ARBA" id="ARBA00023315"/>
    </source>
</evidence>
<dbReference type="OrthoDB" id="5319888at2"/>
<evidence type="ECO:0000256" key="1">
    <source>
        <dbReference type="ARBA" id="ARBA00022679"/>
    </source>
</evidence>
<dbReference type="PROSITE" id="PS51186">
    <property type="entry name" value="GNAT"/>
    <property type="match status" value="1"/>
</dbReference>